<accession>B4VPC2</accession>
<dbReference type="AlphaFoldDB" id="B4VPC2"/>
<organism evidence="2 3">
    <name type="scientific">Coleofasciculus chthonoplastes PCC 7420</name>
    <dbReference type="NCBI Taxonomy" id="118168"/>
    <lineage>
        <taxon>Bacteria</taxon>
        <taxon>Bacillati</taxon>
        <taxon>Cyanobacteriota</taxon>
        <taxon>Cyanophyceae</taxon>
        <taxon>Coleofasciculales</taxon>
        <taxon>Coleofasciculaceae</taxon>
        <taxon>Coleofasciculus</taxon>
    </lineage>
</organism>
<evidence type="ECO:0000313" key="2">
    <source>
        <dbReference type="EMBL" id="EDX76202.1"/>
    </source>
</evidence>
<dbReference type="eggNOG" id="COG0456">
    <property type="taxonomic scope" value="Bacteria"/>
</dbReference>
<keyword evidence="1" id="KW-0732">Signal</keyword>
<sequence>MLPFAPFSLLTVITSANAGNGQLATFSPPLIPPKQLTGYRLEHQSTFPDSTPNNQEYIMTYKNKLYPWCIVRHLPNSQRRVVCRLRSRSDAEGHLQVLQRFMPTLNFTIIFDIPSENDDPFTYSKIKI</sequence>
<keyword evidence="3" id="KW-1185">Reference proteome</keyword>
<feature type="chain" id="PRO_5002827591" evidence="1">
    <location>
        <begin position="19"/>
        <end position="128"/>
    </location>
</feature>
<dbReference type="EMBL" id="DS989847">
    <property type="protein sequence ID" value="EDX76202.1"/>
    <property type="molecule type" value="Genomic_DNA"/>
</dbReference>
<dbReference type="RefSeq" id="WP_006100690.1">
    <property type="nucleotide sequence ID" value="NZ_DS989847.1"/>
</dbReference>
<dbReference type="STRING" id="118168.MC7420_5636"/>
<feature type="signal peptide" evidence="1">
    <location>
        <begin position="1"/>
        <end position="18"/>
    </location>
</feature>
<name>B4VPC2_9CYAN</name>
<evidence type="ECO:0000256" key="1">
    <source>
        <dbReference type="SAM" id="SignalP"/>
    </source>
</evidence>
<evidence type="ECO:0000313" key="3">
    <source>
        <dbReference type="Proteomes" id="UP000003835"/>
    </source>
</evidence>
<gene>
    <name evidence="2" type="ORF">MC7420_5636</name>
</gene>
<protein>
    <submittedName>
        <fullName evidence="2">Uncharacterized protein</fullName>
    </submittedName>
</protein>
<proteinExistence type="predicted"/>
<dbReference type="HOGENOM" id="CLU_1955841_0_0_3"/>
<reference evidence="2 3" key="1">
    <citation type="submission" date="2008-07" db="EMBL/GenBank/DDBJ databases">
        <authorList>
            <person name="Tandeau de Marsac N."/>
            <person name="Ferriera S."/>
            <person name="Johnson J."/>
            <person name="Kravitz S."/>
            <person name="Beeson K."/>
            <person name="Sutton G."/>
            <person name="Rogers Y.-H."/>
            <person name="Friedman R."/>
            <person name="Frazier M."/>
            <person name="Venter J.C."/>
        </authorList>
    </citation>
    <scope>NUCLEOTIDE SEQUENCE [LARGE SCALE GENOMIC DNA]</scope>
    <source>
        <strain evidence="2 3">PCC 7420</strain>
    </source>
</reference>
<dbReference type="Proteomes" id="UP000003835">
    <property type="component" value="Unassembled WGS sequence"/>
</dbReference>